<proteinExistence type="predicted"/>
<keyword evidence="3" id="KW-1185">Reference proteome</keyword>
<organism evidence="2 3">
    <name type="scientific">Fragilariopsis cylindrus CCMP1102</name>
    <dbReference type="NCBI Taxonomy" id="635003"/>
    <lineage>
        <taxon>Eukaryota</taxon>
        <taxon>Sar</taxon>
        <taxon>Stramenopiles</taxon>
        <taxon>Ochrophyta</taxon>
        <taxon>Bacillariophyta</taxon>
        <taxon>Bacillariophyceae</taxon>
        <taxon>Bacillariophycidae</taxon>
        <taxon>Bacillariales</taxon>
        <taxon>Bacillariaceae</taxon>
        <taxon>Fragilariopsis</taxon>
    </lineage>
</organism>
<dbReference type="Proteomes" id="UP000095751">
    <property type="component" value="Unassembled WGS sequence"/>
</dbReference>
<feature type="region of interest" description="Disordered" evidence="1">
    <location>
        <begin position="1"/>
        <end position="98"/>
    </location>
</feature>
<evidence type="ECO:0000313" key="3">
    <source>
        <dbReference type="Proteomes" id="UP000095751"/>
    </source>
</evidence>
<accession>A0A1E7FJZ7</accession>
<dbReference type="AlphaFoldDB" id="A0A1E7FJZ7"/>
<dbReference type="OrthoDB" id="49194at2759"/>
<evidence type="ECO:0000313" key="2">
    <source>
        <dbReference type="EMBL" id="OEU18093.1"/>
    </source>
</evidence>
<reference evidence="2 3" key="1">
    <citation type="submission" date="2016-09" db="EMBL/GenBank/DDBJ databases">
        <title>Extensive genetic diversity and differential bi-allelic expression allows diatom success in the polar Southern Ocean.</title>
        <authorList>
            <consortium name="DOE Joint Genome Institute"/>
            <person name="Mock T."/>
            <person name="Otillar R.P."/>
            <person name="Strauss J."/>
            <person name="Dupont C."/>
            <person name="Frickenhaus S."/>
            <person name="Maumus F."/>
            <person name="Mcmullan M."/>
            <person name="Sanges R."/>
            <person name="Schmutz J."/>
            <person name="Toseland A."/>
            <person name="Valas R."/>
            <person name="Veluchamy A."/>
            <person name="Ward B.J."/>
            <person name="Allen A."/>
            <person name="Barry K."/>
            <person name="Falciatore A."/>
            <person name="Ferrante M."/>
            <person name="Fortunato A.E."/>
            <person name="Gloeckner G."/>
            <person name="Gruber A."/>
            <person name="Hipkin R."/>
            <person name="Janech M."/>
            <person name="Kroth P."/>
            <person name="Leese F."/>
            <person name="Lindquist E."/>
            <person name="Lyon B.R."/>
            <person name="Martin J."/>
            <person name="Mayer C."/>
            <person name="Parker M."/>
            <person name="Quesneville H."/>
            <person name="Raymond J."/>
            <person name="Uhlig C."/>
            <person name="Valentin K.U."/>
            <person name="Worden A.Z."/>
            <person name="Armbrust E.V."/>
            <person name="Bowler C."/>
            <person name="Green B."/>
            <person name="Moulton V."/>
            <person name="Van Oosterhout C."/>
            <person name="Grigoriev I."/>
        </authorList>
    </citation>
    <scope>NUCLEOTIDE SEQUENCE [LARGE SCALE GENOMIC DNA]</scope>
    <source>
        <strain evidence="2 3">CCMP1102</strain>
    </source>
</reference>
<dbReference type="EMBL" id="KV784357">
    <property type="protein sequence ID" value="OEU18093.1"/>
    <property type="molecule type" value="Genomic_DNA"/>
</dbReference>
<sequence>MSATRTQEEATASMGRPVPPTLIPTTAGGGSSSSSAAAKKVLSGADNKKTTPVQHVVGSAGRRRRRIRGLVKSGWSSVRGKNRKSNKSRSSDGNSVYSSATPAVSIAVNSNYENELENEFLDSSAALSKTVDTATTNGGGLDLVVLLMDPISHRFELLQIEFEEQAKAKISDLLTQIPISVTEPSLKSIMYDGILDHNYYRSSTTVEIFKKKNTNTSNENENESSGRGQYKLLPSSRIIEAFGSGGGANNTATTTTSKSKSNMSTKMVLVARPTGISDAETLRLARPILINKDVSKMLELSGFDVSGWKSKKFPSNKADNDIATSSASMGILKNELNVGIKKHNNYTEGENSLTSLLVLSMVVLLIVGNLLNSIMIQPIPSGAVLKSGTMKSKCGISGYLTYYGTPLIKETTKNIFEFVSAPLPDFLSCEDEFLVVGHSSTTMYDSKNKISMMLTSDGTGSDNNVCNLTINNDDHSLEMCGKTIKQVLISNKSYRVKKLSPWPFEVEPTKLRYRIGSSNIFGLNNNDL</sequence>
<protein>
    <submittedName>
        <fullName evidence="2">Uncharacterized protein</fullName>
    </submittedName>
</protein>
<name>A0A1E7FJZ7_9STRA</name>
<gene>
    <name evidence="2" type="ORF">FRACYDRAFT_261064</name>
</gene>
<evidence type="ECO:0000256" key="1">
    <source>
        <dbReference type="SAM" id="MobiDB-lite"/>
    </source>
</evidence>
<dbReference type="InParanoid" id="A0A1E7FJZ7"/>
<dbReference type="KEGG" id="fcy:FRACYDRAFT_261064"/>